<dbReference type="EMBL" id="JASCZI010000260">
    <property type="protein sequence ID" value="MED6110546.1"/>
    <property type="molecule type" value="Genomic_DNA"/>
</dbReference>
<protein>
    <submittedName>
        <fullName evidence="1">Uncharacterized protein</fullName>
    </submittedName>
</protein>
<gene>
    <name evidence="1" type="ORF">PIB30_044032</name>
</gene>
<dbReference type="Proteomes" id="UP001341840">
    <property type="component" value="Unassembled WGS sequence"/>
</dbReference>
<reference evidence="1 2" key="1">
    <citation type="journal article" date="2023" name="Plants (Basel)">
        <title>Bridging the Gap: Combining Genomics and Transcriptomics Approaches to Understand Stylosanthes scabra, an Orphan Legume from the Brazilian Caatinga.</title>
        <authorList>
            <person name="Ferreira-Neto J.R.C."/>
            <person name="da Silva M.D."/>
            <person name="Binneck E."/>
            <person name="de Melo N.F."/>
            <person name="da Silva R.H."/>
            <person name="de Melo A.L.T.M."/>
            <person name="Pandolfi V."/>
            <person name="Bustamante F.O."/>
            <person name="Brasileiro-Vidal A.C."/>
            <person name="Benko-Iseppon A.M."/>
        </authorList>
    </citation>
    <scope>NUCLEOTIDE SEQUENCE [LARGE SCALE GENOMIC DNA]</scope>
    <source>
        <tissue evidence="1">Leaves</tissue>
    </source>
</reference>
<organism evidence="1 2">
    <name type="scientific">Stylosanthes scabra</name>
    <dbReference type="NCBI Taxonomy" id="79078"/>
    <lineage>
        <taxon>Eukaryota</taxon>
        <taxon>Viridiplantae</taxon>
        <taxon>Streptophyta</taxon>
        <taxon>Embryophyta</taxon>
        <taxon>Tracheophyta</taxon>
        <taxon>Spermatophyta</taxon>
        <taxon>Magnoliopsida</taxon>
        <taxon>eudicotyledons</taxon>
        <taxon>Gunneridae</taxon>
        <taxon>Pentapetalae</taxon>
        <taxon>rosids</taxon>
        <taxon>fabids</taxon>
        <taxon>Fabales</taxon>
        <taxon>Fabaceae</taxon>
        <taxon>Papilionoideae</taxon>
        <taxon>50 kb inversion clade</taxon>
        <taxon>dalbergioids sensu lato</taxon>
        <taxon>Dalbergieae</taxon>
        <taxon>Pterocarpus clade</taxon>
        <taxon>Stylosanthes</taxon>
    </lineage>
</organism>
<accession>A0ABU6QGE4</accession>
<proteinExistence type="predicted"/>
<sequence length="175" mass="19553">MDPTPGRSDDDLEPDVLPPHWNRLRARATMKPRRHLAVPPNRSAPPLRHTEVPPAGFLMQSRASTSKGIVHRFIAALPLENAIDALSAAGRYSQDVFLDREDATAALICTILGYAHLIMYDINHDRGQELRASNEALVEEVIRKSDSIDRLAAQCMEFRRQNILGNIYSGDDSDE</sequence>
<name>A0ABU6QGE4_9FABA</name>
<comment type="caution">
    <text evidence="1">The sequence shown here is derived from an EMBL/GenBank/DDBJ whole genome shotgun (WGS) entry which is preliminary data.</text>
</comment>
<evidence type="ECO:0000313" key="2">
    <source>
        <dbReference type="Proteomes" id="UP001341840"/>
    </source>
</evidence>
<keyword evidence="2" id="KW-1185">Reference proteome</keyword>
<evidence type="ECO:0000313" key="1">
    <source>
        <dbReference type="EMBL" id="MED6110546.1"/>
    </source>
</evidence>